<dbReference type="GO" id="GO:0005524">
    <property type="term" value="F:ATP binding"/>
    <property type="evidence" value="ECO:0007669"/>
    <property type="project" value="InterPro"/>
</dbReference>
<dbReference type="PROSITE" id="PS51196">
    <property type="entry name" value="SECA_MOTOR_DEAD"/>
    <property type="match status" value="1"/>
</dbReference>
<dbReference type="Pfam" id="PF07517">
    <property type="entry name" value="SecA_DEAD"/>
    <property type="match status" value="1"/>
</dbReference>
<evidence type="ECO:0000256" key="1">
    <source>
        <dbReference type="ARBA" id="ARBA00022927"/>
    </source>
</evidence>
<dbReference type="InterPro" id="IPR000185">
    <property type="entry name" value="SecA"/>
</dbReference>
<dbReference type="PANTHER" id="PTHR30612">
    <property type="entry name" value="SECA INNER MEMBRANE COMPONENT OF SEC PROTEIN SECRETION SYSTEM"/>
    <property type="match status" value="1"/>
</dbReference>
<evidence type="ECO:0000313" key="6">
    <source>
        <dbReference type="WBParaSite" id="PDA_v2.g12057.t1"/>
    </source>
</evidence>
<proteinExistence type="predicted"/>
<dbReference type="InterPro" id="IPR014018">
    <property type="entry name" value="SecA_motor_DEAD"/>
</dbReference>
<name>A0A914P9X8_9BILA</name>
<sequence>MPPQELIDGSKNVEDLYKEEHFLDDQTEWSMEEGALLIESFVNQNKTLKDVKEKFKLDINANLKDIAFIEQVYIKQFMALINDKGKRFVNHIFDKCDETEIIKWVCAIDGNESDIVFFELFKSAPFYDAMVLVFEKKMFDTIKFTFYSENGDEVLDVSGRFIDWKEISNVFFEKYNETSIDHIRICGVQEIILNDSLTFPGKNLSIMAPSIVVPHSIILDLSGKDATDNGKNDIAAKNGINSGENGENGDDGIAGGSAGNLLLLSSKITNETNLKIILNGGNGSKGQDGGNGAIGSDGIGKKFEDTFDGWYKAHAFLASLGNSIWSGYIGELLGGFRTTILSNKITRKFSVSTYRVIKIENKFVSFFTKAFTNVVSSSHFLDMYQGTDGSPGGKGGINGNGGEGGKQGTCTAQTPNGDNIRNLKIEATDGINGNPGKPGKNGQNGKDGWDIAVTKKTLEFCKDYGTNHNQKFEIAFYKDYIDGSLYIQDLDKGSGSYCYAKIKTKECERKMLLDNERDAEKKRDSEKKAEAIARKTNAINMSSAQQRFDGLCQELSEEKAEQEEEMEEETEKESEVNRLAESFDIPKDPLYVPKERHEVPIIPAEMFDLLVPKDEKTWNEIWKATTSVNKMNELYKKCPESLMEKLKKKILLTTLRLHTKASKGEFVRIMKLYLESQRQRDLQILKLIRRQRKMKKLENDIRNCAPFLIPKPQNLKEDINPCVGALIGNSMYSGVLQEAIERITALKLSVKNYKKYVELSELFEKVKINGESIQKLRLEFIKKIKIEKSEKAEIDKIIKKTCQESNTPKDFEKFINQFTNDTNKLLIVYNQIYETICANQVLSNVLKLCTKAQANEIQLDKNPQLFGENTLMTDWLEIANNEGHFQKLINYIKNNGMNSAHTQNSQNTSIKSAGARLILAWETNCNLRIYNKGNLIEDHMPTITDNVQHLEIDELTGSFTQLWLNYDRILLENDRNDSNFSFEKRLHEAETKFKCQNLLPSEFVAVTRWCNRCGKYEEGKLTMNQMGALIPRCEKLVSFIGKKGKLLQDSLELLCMEFPIIGVSFINSLLEVFEVDGCHIDYTTFKYILETVFASTNFLSNKYFFPGIIFQTEQSEWIDEFFLFSAENSIMSQVSRKPELRKRLKLVIDENLKILCSKKLQTQKITPEELLVIVDLMKDAHGAYPDLLEVDLNKWSAVIKDTQIFSKLNIQKGKFLDEKQRNLALFWCCKLASANYNLEEVEKVFAILGAQEKMKFDIEVFGKLVQRLCNNEIVAGNKDHQPNISRIFAHVVTRFKNFSPIPKILEIRISRNDKEVAEELMGYSRTHGDAYTFEEWITILKKRNDSTELISYICDELMEKSNADLYMKAIEECIKIVKEKKYLDKSLKKPSEFMTAFQYHFDYTGSTDIDAFLLVITNCIIAHYRKFHLRLNQFVAALGALKSKKGVLQQLATGEGKSLIVTAVSILSVLKGFHVNIVTSSSTLAKRDTECEPPVGCCNIYDAFTIKASHICIDSPTLRSERYAENHIIYGDLTSFQRDYLLDEFYSMNIVGKRRYDVVVVDEVDSMLLDQGANMLYLSHEIPDLEFLQSLFVRIWQLVNATVGTDGFKDKNLYQSILRYIFPLFLMEHFADMLGITEVEADTIKATICNCN</sequence>
<feature type="region of interest" description="Disordered" evidence="3">
    <location>
        <begin position="391"/>
        <end position="415"/>
    </location>
</feature>
<keyword evidence="1" id="KW-0653">Protein transport</keyword>
<dbReference type="SUPFAM" id="SSF52540">
    <property type="entry name" value="P-loop containing nucleoside triphosphate hydrolases"/>
    <property type="match status" value="1"/>
</dbReference>
<dbReference type="InterPro" id="IPR011115">
    <property type="entry name" value="SecA_DEAD"/>
</dbReference>
<organism evidence="5 6">
    <name type="scientific">Panagrolaimus davidi</name>
    <dbReference type="NCBI Taxonomy" id="227884"/>
    <lineage>
        <taxon>Eukaryota</taxon>
        <taxon>Metazoa</taxon>
        <taxon>Ecdysozoa</taxon>
        <taxon>Nematoda</taxon>
        <taxon>Chromadorea</taxon>
        <taxon>Rhabditida</taxon>
        <taxon>Tylenchina</taxon>
        <taxon>Panagrolaimomorpha</taxon>
        <taxon>Panagrolaimoidea</taxon>
        <taxon>Panagrolaimidae</taxon>
        <taxon>Panagrolaimus</taxon>
    </lineage>
</organism>
<dbReference type="Gene3D" id="3.40.50.300">
    <property type="entry name" value="P-loop containing nucleotide triphosphate hydrolases"/>
    <property type="match status" value="1"/>
</dbReference>
<dbReference type="PANTHER" id="PTHR30612:SF0">
    <property type="entry name" value="CHLOROPLAST PROTEIN-TRANSPORTING ATPASE"/>
    <property type="match status" value="1"/>
</dbReference>
<dbReference type="GO" id="GO:0006605">
    <property type="term" value="P:protein targeting"/>
    <property type="evidence" value="ECO:0007669"/>
    <property type="project" value="InterPro"/>
</dbReference>
<feature type="compositionally biased region" description="Low complexity" evidence="3">
    <location>
        <begin position="429"/>
        <end position="446"/>
    </location>
</feature>
<keyword evidence="5" id="KW-1185">Reference proteome</keyword>
<evidence type="ECO:0000256" key="2">
    <source>
        <dbReference type="ARBA" id="ARBA00023010"/>
    </source>
</evidence>
<dbReference type="Proteomes" id="UP000887578">
    <property type="component" value="Unplaced"/>
</dbReference>
<feature type="region of interest" description="Disordered" evidence="3">
    <location>
        <begin position="427"/>
        <end position="447"/>
    </location>
</feature>
<feature type="compositionally biased region" description="Gly residues" evidence="3">
    <location>
        <begin position="391"/>
        <end position="407"/>
    </location>
</feature>
<dbReference type="WBParaSite" id="PDA_v2.g12057.t1">
    <property type="protein sequence ID" value="PDA_v2.g12057.t1"/>
    <property type="gene ID" value="PDA_v2.g12057"/>
</dbReference>
<dbReference type="GO" id="GO:0006886">
    <property type="term" value="P:intracellular protein transport"/>
    <property type="evidence" value="ECO:0007669"/>
    <property type="project" value="InterPro"/>
</dbReference>
<feature type="domain" description="SecA family profile" evidence="4">
    <location>
        <begin position="1325"/>
        <end position="1652"/>
    </location>
</feature>
<evidence type="ECO:0000313" key="5">
    <source>
        <dbReference type="Proteomes" id="UP000887578"/>
    </source>
</evidence>
<dbReference type="InterPro" id="IPR027417">
    <property type="entry name" value="P-loop_NTPase"/>
</dbReference>
<accession>A0A914P9X8</accession>
<protein>
    <submittedName>
        <fullName evidence="6">Chloroplast protein-transporting ATPase</fullName>
    </submittedName>
</protein>
<evidence type="ECO:0000256" key="3">
    <source>
        <dbReference type="SAM" id="MobiDB-lite"/>
    </source>
</evidence>
<keyword evidence="1" id="KW-0813">Transport</keyword>
<keyword evidence="2" id="KW-0811">Translocation</keyword>
<evidence type="ECO:0000259" key="4">
    <source>
        <dbReference type="PROSITE" id="PS51196"/>
    </source>
</evidence>
<dbReference type="GO" id="GO:0017038">
    <property type="term" value="P:protein import"/>
    <property type="evidence" value="ECO:0007669"/>
    <property type="project" value="InterPro"/>
</dbReference>
<feature type="region of interest" description="Disordered" evidence="3">
    <location>
        <begin position="556"/>
        <end position="577"/>
    </location>
</feature>
<feature type="compositionally biased region" description="Acidic residues" evidence="3">
    <location>
        <begin position="560"/>
        <end position="572"/>
    </location>
</feature>
<reference evidence="6" key="1">
    <citation type="submission" date="2022-11" db="UniProtKB">
        <authorList>
            <consortium name="WormBaseParasite"/>
        </authorList>
    </citation>
    <scope>IDENTIFICATION</scope>
</reference>
<dbReference type="GO" id="GO:0016020">
    <property type="term" value="C:membrane"/>
    <property type="evidence" value="ECO:0007669"/>
    <property type="project" value="InterPro"/>
</dbReference>